<evidence type="ECO:0000256" key="10">
    <source>
        <dbReference type="ARBA" id="ARBA00023319"/>
    </source>
</evidence>
<sequence>MECVRVTMVLLMCVLFLIVAGTNSEYISLQSTQHGKMGDSMILRVETHFDVQDVTFQGTWCKTKPFYTHLVSFTKTTVISNLRLKNIRLILPNGSLNFEHLDEDTQGEYELEINIIFPGSSGIVKVTKTVMVTVSVPVSIPIISKTPDSEIVEDRDNVTLTCSVEHGTNVQFKWLKNNMLVGPSERHTFSQDNGILFINPVKKEDIGQYICEARNHISKTQSKQADLSVFYGPYNLAVNSDQGLKIGGVFTVNPGELVFFECIADSNPPNTCVWISKTKNSTEVLMTGPRFEVKPYELPQGKEFLCRAFNNVTKKQDETKFTLVVASLSTGKAKYIQGGSALSPLTFITVFSAIIIVCMMFVLLRKSCHPKRMIKTIYRRPMTEQKGLHRSGHEDAAEDFGIYEFVSVPGKMESTQASCRSLARLDSVRDLHTTIYDVIRHVPETPTLSLLK</sequence>
<feature type="chain" id="PRO_5043463877" description="Ig-like domain-containing protein" evidence="13">
    <location>
        <begin position="25"/>
        <end position="452"/>
    </location>
</feature>
<dbReference type="InterPro" id="IPR013783">
    <property type="entry name" value="Ig-like_fold"/>
</dbReference>
<organism evidence="15 16">
    <name type="scientific">Culter alburnus</name>
    <name type="common">Topmouth culter</name>
    <dbReference type="NCBI Taxonomy" id="194366"/>
    <lineage>
        <taxon>Eukaryota</taxon>
        <taxon>Metazoa</taxon>
        <taxon>Chordata</taxon>
        <taxon>Craniata</taxon>
        <taxon>Vertebrata</taxon>
        <taxon>Euteleostomi</taxon>
        <taxon>Actinopterygii</taxon>
        <taxon>Neopterygii</taxon>
        <taxon>Teleostei</taxon>
        <taxon>Ostariophysi</taxon>
        <taxon>Cypriniformes</taxon>
        <taxon>Xenocyprididae</taxon>
        <taxon>Xenocypridinae</taxon>
        <taxon>Culter</taxon>
    </lineage>
</organism>
<evidence type="ECO:0000313" key="16">
    <source>
        <dbReference type="Proteomes" id="UP001479290"/>
    </source>
</evidence>
<evidence type="ECO:0000256" key="6">
    <source>
        <dbReference type="ARBA" id="ARBA00023136"/>
    </source>
</evidence>
<evidence type="ECO:0000256" key="11">
    <source>
        <dbReference type="ARBA" id="ARBA00046288"/>
    </source>
</evidence>
<evidence type="ECO:0000256" key="2">
    <source>
        <dbReference type="ARBA" id="ARBA00022490"/>
    </source>
</evidence>
<evidence type="ECO:0000256" key="13">
    <source>
        <dbReference type="SAM" id="SignalP"/>
    </source>
</evidence>
<dbReference type="InterPro" id="IPR052280">
    <property type="entry name" value="HEPACAM_domain"/>
</dbReference>
<dbReference type="InterPro" id="IPR007110">
    <property type="entry name" value="Ig-like_dom"/>
</dbReference>
<dbReference type="InterPro" id="IPR003599">
    <property type="entry name" value="Ig_sub"/>
</dbReference>
<keyword evidence="2" id="KW-0963">Cytoplasm</keyword>
<reference evidence="15 16" key="1">
    <citation type="submission" date="2024-05" db="EMBL/GenBank/DDBJ databases">
        <title>A high-quality chromosomal-level genome assembly of Topmouth culter (Culter alburnus).</title>
        <authorList>
            <person name="Zhao H."/>
        </authorList>
    </citation>
    <scope>NUCLEOTIDE SEQUENCE [LARGE SCALE GENOMIC DNA]</scope>
    <source>
        <strain evidence="15">CATC2023</strain>
        <tissue evidence="15">Muscle</tissue>
    </source>
</reference>
<dbReference type="InterPro" id="IPR036179">
    <property type="entry name" value="Ig-like_dom_sf"/>
</dbReference>
<keyword evidence="4 13" id="KW-0732">Signal</keyword>
<comment type="caution">
    <text evidence="15">The sequence shown here is derived from an EMBL/GenBank/DDBJ whole genome shotgun (WGS) entry which is preliminary data.</text>
</comment>
<keyword evidence="8" id="KW-0325">Glycoprotein</keyword>
<dbReference type="PANTHER" id="PTHR44888">
    <property type="entry name" value="HEPACAM FAMILY MEMBER 2-RELATED"/>
    <property type="match status" value="1"/>
</dbReference>
<dbReference type="Proteomes" id="UP001479290">
    <property type="component" value="Unassembled WGS sequence"/>
</dbReference>
<keyword evidence="9" id="KW-0131">Cell cycle</keyword>
<accession>A0AAW1Z9J1</accession>
<evidence type="ECO:0000256" key="9">
    <source>
        <dbReference type="ARBA" id="ARBA00023306"/>
    </source>
</evidence>
<dbReference type="PROSITE" id="PS50835">
    <property type="entry name" value="IG_LIKE"/>
    <property type="match status" value="1"/>
</dbReference>
<dbReference type="SMART" id="SM00408">
    <property type="entry name" value="IGc2"/>
    <property type="match status" value="2"/>
</dbReference>
<evidence type="ECO:0000259" key="14">
    <source>
        <dbReference type="PROSITE" id="PS50835"/>
    </source>
</evidence>
<evidence type="ECO:0000256" key="3">
    <source>
        <dbReference type="ARBA" id="ARBA00022692"/>
    </source>
</evidence>
<dbReference type="SMART" id="SM00409">
    <property type="entry name" value="IG"/>
    <property type="match status" value="3"/>
</dbReference>
<proteinExistence type="predicted"/>
<evidence type="ECO:0000256" key="7">
    <source>
        <dbReference type="ARBA" id="ARBA00023157"/>
    </source>
</evidence>
<keyword evidence="3 12" id="KW-0812">Transmembrane</keyword>
<evidence type="ECO:0000256" key="8">
    <source>
        <dbReference type="ARBA" id="ARBA00023180"/>
    </source>
</evidence>
<dbReference type="SUPFAM" id="SSF48726">
    <property type="entry name" value="Immunoglobulin"/>
    <property type="match status" value="2"/>
</dbReference>
<evidence type="ECO:0000256" key="4">
    <source>
        <dbReference type="ARBA" id="ARBA00022729"/>
    </source>
</evidence>
<evidence type="ECO:0000256" key="12">
    <source>
        <dbReference type="SAM" id="Phobius"/>
    </source>
</evidence>
<dbReference type="AlphaFoldDB" id="A0AAW1Z9J1"/>
<dbReference type="GO" id="GO:0012505">
    <property type="term" value="C:endomembrane system"/>
    <property type="evidence" value="ECO:0007669"/>
    <property type="project" value="UniProtKB-SubCell"/>
</dbReference>
<dbReference type="Pfam" id="PF13927">
    <property type="entry name" value="Ig_3"/>
    <property type="match status" value="1"/>
</dbReference>
<dbReference type="InterPro" id="IPR003598">
    <property type="entry name" value="Ig_sub2"/>
</dbReference>
<comment type="subcellular location">
    <subcellularLocation>
        <location evidence="1">Cytoplasm</location>
    </subcellularLocation>
    <subcellularLocation>
        <location evidence="11">Endomembrane system</location>
        <topology evidence="11">Single-pass type I membrane protein</topology>
    </subcellularLocation>
</comment>
<keyword evidence="6 12" id="KW-0472">Membrane</keyword>
<evidence type="ECO:0000256" key="1">
    <source>
        <dbReference type="ARBA" id="ARBA00004496"/>
    </source>
</evidence>
<evidence type="ECO:0000313" key="15">
    <source>
        <dbReference type="EMBL" id="KAK9957553.1"/>
    </source>
</evidence>
<evidence type="ECO:0000256" key="5">
    <source>
        <dbReference type="ARBA" id="ARBA00022989"/>
    </source>
</evidence>
<protein>
    <recommendedName>
        <fullName evidence="14">Ig-like domain-containing protein</fullName>
    </recommendedName>
</protein>
<dbReference type="EMBL" id="JAWDJR010000019">
    <property type="protein sequence ID" value="KAK9957553.1"/>
    <property type="molecule type" value="Genomic_DNA"/>
</dbReference>
<keyword evidence="16" id="KW-1185">Reference proteome</keyword>
<keyword evidence="10" id="KW-0393">Immunoglobulin domain</keyword>
<dbReference type="Gene3D" id="2.60.40.10">
    <property type="entry name" value="Immunoglobulins"/>
    <property type="match status" value="1"/>
</dbReference>
<keyword evidence="5 12" id="KW-1133">Transmembrane helix</keyword>
<feature type="signal peptide" evidence="13">
    <location>
        <begin position="1"/>
        <end position="24"/>
    </location>
</feature>
<feature type="transmembrane region" description="Helical" evidence="12">
    <location>
        <begin position="342"/>
        <end position="364"/>
    </location>
</feature>
<keyword evidence="7" id="KW-1015">Disulfide bond</keyword>
<dbReference type="PANTHER" id="PTHR44888:SF1">
    <property type="entry name" value="HEPACAM FAMILY MEMBER 2"/>
    <property type="match status" value="1"/>
</dbReference>
<feature type="domain" description="Ig-like" evidence="14">
    <location>
        <begin position="141"/>
        <end position="228"/>
    </location>
</feature>
<name>A0AAW1Z9J1_CULAL</name>
<gene>
    <name evidence="15" type="ORF">ABG768_011793</name>
</gene>
<dbReference type="GO" id="GO:0005737">
    <property type="term" value="C:cytoplasm"/>
    <property type="evidence" value="ECO:0007669"/>
    <property type="project" value="UniProtKB-SubCell"/>
</dbReference>